<sequence>MDRAAGQSLRQKLELQLGGMKSIRADYEGEWSDIARFAQPARSRFLTNARDRGGRRRIRNNRLLDPKGIEAFRTLTNGMTSGLSSISRPWFILTIGDPELAEHPDVKAWLAEVEKRLYDFLALTNFYGALKAGYAELGLFGVEACVMVEDRQFGAVCHAMTVGEYWIAISASLKPDTLFRYCPMDVRQAVQTFGNRVAPWVMQAYNGSNYTQTVEYYQAIQPNPDYNPEKLGSKPYRSVYWDQGDQRADGITRISGFDEQPFWAPRWDVIGGDTYGVSPGMDALPALRELQMQTKRRNEAIDAMVKPEKIAPPSIRLTGEPGRTVRGTGITADQIIIPYQIPYQAVAAIGGEIDKIYAQIDALSYAELFNAITNMQGIQPRNMEEIASRNEEKLTQLGPVIERVSDEKLQPAIDRAFGIMDRGGMLPPVPAVLAQQAGMPIKVEFISILHQMQRMIGIGQIERVVGFIGNLAGADPSALDKLDTDATIDEYAYRVGAPVKMLRSDEDAGQIRQQRAAQQRQAQMAEMAPAAQQGAQAARLLSETDAGGQSMLDRLIAQ</sequence>
<reference evidence="4 5" key="1">
    <citation type="submission" date="2020-08" db="EMBL/GenBank/DDBJ databases">
        <title>Genomic Encyclopedia of Type Strains, Phase IV (KMG-IV): sequencing the most valuable type-strain genomes for metagenomic binning, comparative biology and taxonomic classification.</title>
        <authorList>
            <person name="Goeker M."/>
        </authorList>
    </citation>
    <scope>NUCLEOTIDE SEQUENCE [LARGE SCALE GENOMIC DNA]</scope>
    <source>
        <strain evidence="4 5">DSM 27057</strain>
    </source>
</reference>
<accession>A0A7W6CHU7</accession>
<evidence type="ECO:0008006" key="6">
    <source>
        <dbReference type="Google" id="ProtNLM"/>
    </source>
</evidence>
<keyword evidence="3" id="KW-0231">Viral genome packaging</keyword>
<comment type="caution">
    <text evidence="4">The sequence shown here is derived from an EMBL/GenBank/DDBJ whole genome shotgun (WGS) entry which is preliminary data.</text>
</comment>
<dbReference type="Pfam" id="PF12236">
    <property type="entry name" value="Head-tail_con"/>
    <property type="match status" value="1"/>
</dbReference>
<evidence type="ECO:0000256" key="1">
    <source>
        <dbReference type="ARBA" id="ARBA00004328"/>
    </source>
</evidence>
<dbReference type="Proteomes" id="UP000548867">
    <property type="component" value="Unassembled WGS sequence"/>
</dbReference>
<organism evidence="4 5">
    <name type="scientific">Novosphingobium sediminicola</name>
    <dbReference type="NCBI Taxonomy" id="563162"/>
    <lineage>
        <taxon>Bacteria</taxon>
        <taxon>Pseudomonadati</taxon>
        <taxon>Pseudomonadota</taxon>
        <taxon>Alphaproteobacteria</taxon>
        <taxon>Sphingomonadales</taxon>
        <taxon>Sphingomonadaceae</taxon>
        <taxon>Novosphingobium</taxon>
    </lineage>
</organism>
<evidence type="ECO:0000256" key="3">
    <source>
        <dbReference type="ARBA" id="ARBA00023219"/>
    </source>
</evidence>
<proteinExistence type="predicted"/>
<comment type="subcellular location">
    <subcellularLocation>
        <location evidence="1">Virion</location>
    </subcellularLocation>
</comment>
<keyword evidence="5" id="KW-1185">Reference proteome</keyword>
<dbReference type="AlphaFoldDB" id="A0A7W6CHU7"/>
<name>A0A7W6CHU7_9SPHN</name>
<keyword evidence="2" id="KW-1188">Viral release from host cell</keyword>
<protein>
    <recommendedName>
        <fullName evidence="6">Phage tail protein</fullName>
    </recommendedName>
</protein>
<evidence type="ECO:0000256" key="2">
    <source>
        <dbReference type="ARBA" id="ARBA00022612"/>
    </source>
</evidence>
<evidence type="ECO:0000313" key="4">
    <source>
        <dbReference type="EMBL" id="MBB3956851.1"/>
    </source>
</evidence>
<dbReference type="InterPro" id="IPR020991">
    <property type="entry name" value="Connector_podovirus"/>
</dbReference>
<dbReference type="RefSeq" id="WP_246405027.1">
    <property type="nucleotide sequence ID" value="NZ_JACIDX010000017.1"/>
</dbReference>
<evidence type="ECO:0000313" key="5">
    <source>
        <dbReference type="Proteomes" id="UP000548867"/>
    </source>
</evidence>
<dbReference type="EMBL" id="JACIDX010000017">
    <property type="protein sequence ID" value="MBB3956851.1"/>
    <property type="molecule type" value="Genomic_DNA"/>
</dbReference>
<gene>
    <name evidence="4" type="ORF">GGR38_003818</name>
</gene>